<dbReference type="Gene3D" id="3.40.710.10">
    <property type="entry name" value="DD-peptidase/beta-lactamase superfamily"/>
    <property type="match status" value="1"/>
</dbReference>
<dbReference type="InterPro" id="IPR001264">
    <property type="entry name" value="Glyco_trans_51"/>
</dbReference>
<evidence type="ECO:0000256" key="2">
    <source>
        <dbReference type="ARBA" id="ARBA00007090"/>
    </source>
</evidence>
<evidence type="ECO:0000256" key="8">
    <source>
        <dbReference type="ARBA" id="ARBA00022679"/>
    </source>
</evidence>
<keyword evidence="13" id="KW-0511">Multifunctional enzyme</keyword>
<keyword evidence="11" id="KW-0573">Peptidoglycan synthesis</keyword>
<keyword evidence="12 17" id="KW-0472">Membrane</keyword>
<comment type="similarity">
    <text evidence="2">In the C-terminal section; belongs to the transpeptidase family.</text>
</comment>
<dbReference type="InterPro" id="IPR050396">
    <property type="entry name" value="Glycosyltr_51/Transpeptidase"/>
</dbReference>
<keyword evidence="10" id="KW-0133">Cell shape</keyword>
<dbReference type="InterPro" id="IPR001460">
    <property type="entry name" value="PCN-bd_Tpept"/>
</dbReference>
<dbReference type="SUPFAM" id="SSF53955">
    <property type="entry name" value="Lysozyme-like"/>
    <property type="match status" value="1"/>
</dbReference>
<dbReference type="Pfam" id="PF00912">
    <property type="entry name" value="Transgly"/>
    <property type="match status" value="1"/>
</dbReference>
<evidence type="ECO:0000256" key="5">
    <source>
        <dbReference type="ARBA" id="ARBA00022645"/>
    </source>
</evidence>
<dbReference type="GO" id="GO:0008955">
    <property type="term" value="F:peptidoglycan glycosyltransferase activity"/>
    <property type="evidence" value="ECO:0007669"/>
    <property type="project" value="UniProtKB-EC"/>
</dbReference>
<dbReference type="GO" id="GO:0030288">
    <property type="term" value="C:outer membrane-bounded periplasmic space"/>
    <property type="evidence" value="ECO:0007669"/>
    <property type="project" value="TreeGrafter"/>
</dbReference>
<dbReference type="GO" id="GO:0008658">
    <property type="term" value="F:penicillin binding"/>
    <property type="evidence" value="ECO:0007669"/>
    <property type="project" value="InterPro"/>
</dbReference>
<dbReference type="FunFam" id="1.10.3810.10:FF:000001">
    <property type="entry name" value="Penicillin-binding protein 1A"/>
    <property type="match status" value="1"/>
</dbReference>
<dbReference type="GO" id="GO:0006508">
    <property type="term" value="P:proteolysis"/>
    <property type="evidence" value="ECO:0007669"/>
    <property type="project" value="UniProtKB-KW"/>
</dbReference>
<comment type="catalytic activity">
    <reaction evidence="15">
        <text>Preferential cleavage: (Ac)2-L-Lys-D-Ala-|-D-Ala. Also transpeptidation of peptidyl-alanyl moieties that are N-acyl substituents of D-alanine.</text>
        <dbReference type="EC" id="3.4.16.4"/>
    </reaction>
</comment>
<dbReference type="InterPro" id="IPR036950">
    <property type="entry name" value="PBP_transglycosylase"/>
</dbReference>
<keyword evidence="4" id="KW-1003">Cell membrane</keyword>
<evidence type="ECO:0000256" key="14">
    <source>
        <dbReference type="ARBA" id="ARBA00023316"/>
    </source>
</evidence>
<comment type="similarity">
    <text evidence="3">In the N-terminal section; belongs to the glycosyltransferase 51 family.</text>
</comment>
<comment type="subcellular location">
    <subcellularLocation>
        <location evidence="1">Cell membrane</location>
    </subcellularLocation>
</comment>
<evidence type="ECO:0000256" key="13">
    <source>
        <dbReference type="ARBA" id="ARBA00023268"/>
    </source>
</evidence>
<keyword evidence="17" id="KW-1133">Transmembrane helix</keyword>
<evidence type="ECO:0000256" key="6">
    <source>
        <dbReference type="ARBA" id="ARBA00022670"/>
    </source>
</evidence>
<dbReference type="GO" id="GO:0005886">
    <property type="term" value="C:plasma membrane"/>
    <property type="evidence" value="ECO:0007669"/>
    <property type="project" value="UniProtKB-SubCell"/>
</dbReference>
<evidence type="ECO:0000256" key="9">
    <source>
        <dbReference type="ARBA" id="ARBA00022801"/>
    </source>
</evidence>
<keyword evidence="7" id="KW-0328">Glycosyltransferase</keyword>
<evidence type="ECO:0000256" key="1">
    <source>
        <dbReference type="ARBA" id="ARBA00004236"/>
    </source>
</evidence>
<evidence type="ECO:0000256" key="15">
    <source>
        <dbReference type="ARBA" id="ARBA00034000"/>
    </source>
</evidence>
<evidence type="ECO:0000313" key="20">
    <source>
        <dbReference type="EMBL" id="OGG86775.1"/>
    </source>
</evidence>
<dbReference type="Gene3D" id="2.60.40.10">
    <property type="entry name" value="Immunoglobulins"/>
    <property type="match status" value="1"/>
</dbReference>
<feature type="transmembrane region" description="Helical" evidence="17">
    <location>
        <begin position="12"/>
        <end position="39"/>
    </location>
</feature>
<dbReference type="Pfam" id="PF00905">
    <property type="entry name" value="Transpeptidase"/>
    <property type="match status" value="1"/>
</dbReference>
<dbReference type="GO" id="GO:0009002">
    <property type="term" value="F:serine-type D-Ala-D-Ala carboxypeptidase activity"/>
    <property type="evidence" value="ECO:0007669"/>
    <property type="project" value="UniProtKB-EC"/>
</dbReference>
<protein>
    <submittedName>
        <fullName evidence="20">Uncharacterized protein</fullName>
    </submittedName>
</protein>
<evidence type="ECO:0000256" key="10">
    <source>
        <dbReference type="ARBA" id="ARBA00022960"/>
    </source>
</evidence>
<evidence type="ECO:0000256" key="16">
    <source>
        <dbReference type="ARBA" id="ARBA00049902"/>
    </source>
</evidence>
<keyword evidence="6" id="KW-0645">Protease</keyword>
<dbReference type="GO" id="GO:0008360">
    <property type="term" value="P:regulation of cell shape"/>
    <property type="evidence" value="ECO:0007669"/>
    <property type="project" value="UniProtKB-KW"/>
</dbReference>
<dbReference type="AlphaFoldDB" id="A0A1F6FLN2"/>
<dbReference type="GO" id="GO:0071555">
    <property type="term" value="P:cell wall organization"/>
    <property type="evidence" value="ECO:0007669"/>
    <property type="project" value="UniProtKB-KW"/>
</dbReference>
<evidence type="ECO:0000259" key="19">
    <source>
        <dbReference type="Pfam" id="PF00912"/>
    </source>
</evidence>
<comment type="caution">
    <text evidence="20">The sequence shown here is derived from an EMBL/GenBank/DDBJ whole genome shotgun (WGS) entry which is preliminary data.</text>
</comment>
<feature type="domain" description="Glycosyl transferase family 51" evidence="19">
    <location>
        <begin position="74"/>
        <end position="243"/>
    </location>
</feature>
<dbReference type="SUPFAM" id="SSF56601">
    <property type="entry name" value="beta-lactamase/transpeptidase-like"/>
    <property type="match status" value="1"/>
</dbReference>
<accession>A0A1F6FLN2</accession>
<keyword evidence="14" id="KW-0961">Cell wall biogenesis/degradation</keyword>
<dbReference type="InterPro" id="IPR013783">
    <property type="entry name" value="Ig-like_fold"/>
</dbReference>
<comment type="catalytic activity">
    <reaction evidence="16">
        <text>[GlcNAc-(1-&gt;4)-Mur2Ac(oyl-L-Ala-gamma-D-Glu-L-Lys-D-Ala-D-Ala)](n)-di-trans,octa-cis-undecaprenyl diphosphate + beta-D-GlcNAc-(1-&gt;4)-Mur2Ac(oyl-L-Ala-gamma-D-Glu-L-Lys-D-Ala-D-Ala)-di-trans,octa-cis-undecaprenyl diphosphate = [GlcNAc-(1-&gt;4)-Mur2Ac(oyl-L-Ala-gamma-D-Glu-L-Lys-D-Ala-D-Ala)](n+1)-di-trans,octa-cis-undecaprenyl diphosphate + di-trans,octa-cis-undecaprenyl diphosphate + H(+)</text>
        <dbReference type="Rhea" id="RHEA:23708"/>
        <dbReference type="Rhea" id="RHEA-COMP:9602"/>
        <dbReference type="Rhea" id="RHEA-COMP:9603"/>
        <dbReference type="ChEBI" id="CHEBI:15378"/>
        <dbReference type="ChEBI" id="CHEBI:58405"/>
        <dbReference type="ChEBI" id="CHEBI:60033"/>
        <dbReference type="ChEBI" id="CHEBI:78435"/>
        <dbReference type="EC" id="2.4.99.28"/>
    </reaction>
</comment>
<sequence>MGWYRKLFRRLFSWFEVVAIVGIAIALFVFGVGVIWATLSPLPAIENFESRRVAESTKIYDRTGNIILYDVHGSMRRTEVPIENISRYIRNATVAIEDDTFYQHNGFRPLSFIRAVLVNLHLRGGIAGQGGSTITQQVVKNALLTKDKTIVRKAKEIILALRLERIYTKDEILQTYLNEAPYGGTLYGAEEASRYFFGVSAADVTLAQSAYLAALPQAPTRYSPYGTRRSELDDRKNLVLRRMYELGYIREEEYRAARDETVVFQSREETGIKAAHFVFYVREYLEDTYGPDVVTNGGLQVITTLDYDLQKKAEEIVRERALENKTKFNAENAGLVAIDPKTGQILAMVGSRGFFDPDIDGMVNVTVMPRQPGSAFKPFVYATAFEKGYTPETVVFDLKTQFTAHCAPNDLETHDDCYAPGNYDNVFRGPMTLRDALAQSVNVPAVKTLYLAGVEASIGLARRVGITTLADAGRYGLTLVLGGGEVYLLDMTAAYATFANDGIKNPPVAILRITDDVKKTLEEYKAKSERVTDAQVARSVSDILSDNRARIPAFGETSALSFYDHAVAVKTGTTNDYRDAWIIGYTPTLAVGAWAGNNDNTPMEKRVAGFIIAPLWREFMDYAFEKYPPATFTPPAPESDIAALPPVLRGEWNSNPSEGTHEILYWLDKNNPRGGRAANPASDLQFANWEYPVAVWAGERPIYALPGGLSPGGGSDDFVVLMPFPNISLSGTAAIPVSVAYPDNTGVSRVSYFLNGQEVGSSVTPPFYHSFSTTARGTVTFQVIFETASGLVERTIRFTIQ</sequence>
<proteinExistence type="inferred from homology"/>
<keyword evidence="17" id="KW-0812">Transmembrane</keyword>
<name>A0A1F6FLN2_9BACT</name>
<dbReference type="Pfam" id="PF17957">
    <property type="entry name" value="Big_7"/>
    <property type="match status" value="1"/>
</dbReference>
<dbReference type="InterPro" id="IPR012338">
    <property type="entry name" value="Beta-lactam/transpept-like"/>
</dbReference>
<dbReference type="Gene3D" id="1.10.3810.10">
    <property type="entry name" value="Biosynthetic peptidoglycan transglycosylase-like"/>
    <property type="match status" value="1"/>
</dbReference>
<evidence type="ECO:0000259" key="18">
    <source>
        <dbReference type="Pfam" id="PF00905"/>
    </source>
</evidence>
<dbReference type="InterPro" id="IPR023346">
    <property type="entry name" value="Lysozyme-like_dom_sf"/>
</dbReference>
<keyword evidence="5" id="KW-0121">Carboxypeptidase</keyword>
<keyword evidence="9" id="KW-0378">Hydrolase</keyword>
<evidence type="ECO:0000256" key="4">
    <source>
        <dbReference type="ARBA" id="ARBA00022475"/>
    </source>
</evidence>
<dbReference type="GO" id="GO:0009252">
    <property type="term" value="P:peptidoglycan biosynthetic process"/>
    <property type="evidence" value="ECO:0007669"/>
    <property type="project" value="UniProtKB-KW"/>
</dbReference>
<evidence type="ECO:0000313" key="21">
    <source>
        <dbReference type="Proteomes" id="UP000177968"/>
    </source>
</evidence>
<evidence type="ECO:0000256" key="7">
    <source>
        <dbReference type="ARBA" id="ARBA00022676"/>
    </source>
</evidence>
<evidence type="ECO:0000256" key="12">
    <source>
        <dbReference type="ARBA" id="ARBA00023136"/>
    </source>
</evidence>
<dbReference type="EMBL" id="MFMO01000043">
    <property type="protein sequence ID" value="OGG86775.1"/>
    <property type="molecule type" value="Genomic_DNA"/>
</dbReference>
<dbReference type="Proteomes" id="UP000177968">
    <property type="component" value="Unassembled WGS sequence"/>
</dbReference>
<reference evidence="20 21" key="1">
    <citation type="journal article" date="2016" name="Nat. Commun.">
        <title>Thousands of microbial genomes shed light on interconnected biogeochemical processes in an aquifer system.</title>
        <authorList>
            <person name="Anantharaman K."/>
            <person name="Brown C.T."/>
            <person name="Hug L.A."/>
            <person name="Sharon I."/>
            <person name="Castelle C.J."/>
            <person name="Probst A.J."/>
            <person name="Thomas B.C."/>
            <person name="Singh A."/>
            <person name="Wilkins M.J."/>
            <person name="Karaoz U."/>
            <person name="Brodie E.L."/>
            <person name="Williams K.H."/>
            <person name="Hubbard S.S."/>
            <person name="Banfield J.F."/>
        </authorList>
    </citation>
    <scope>NUCLEOTIDE SEQUENCE [LARGE SCALE GENOMIC DNA]</scope>
</reference>
<dbReference type="PANTHER" id="PTHR32282:SF11">
    <property type="entry name" value="PENICILLIN-BINDING PROTEIN 1B"/>
    <property type="match status" value="1"/>
</dbReference>
<evidence type="ECO:0000256" key="17">
    <source>
        <dbReference type="SAM" id="Phobius"/>
    </source>
</evidence>
<gene>
    <name evidence="20" type="ORF">A3H15_01755</name>
</gene>
<evidence type="ECO:0000256" key="3">
    <source>
        <dbReference type="ARBA" id="ARBA00007739"/>
    </source>
</evidence>
<keyword evidence="8" id="KW-0808">Transferase</keyword>
<feature type="domain" description="Penicillin-binding protein transpeptidase" evidence="18">
    <location>
        <begin position="335"/>
        <end position="605"/>
    </location>
</feature>
<evidence type="ECO:0000256" key="11">
    <source>
        <dbReference type="ARBA" id="ARBA00022984"/>
    </source>
</evidence>
<dbReference type="PANTHER" id="PTHR32282">
    <property type="entry name" value="BINDING PROTEIN TRANSPEPTIDASE, PUTATIVE-RELATED"/>
    <property type="match status" value="1"/>
</dbReference>
<organism evidence="20 21">
    <name type="scientific">Candidatus Kaiserbacteria bacterium RIFCSPLOWO2_12_FULL_50_28</name>
    <dbReference type="NCBI Taxonomy" id="1798527"/>
    <lineage>
        <taxon>Bacteria</taxon>
        <taxon>Candidatus Kaiseribacteriota</taxon>
    </lineage>
</organism>